<dbReference type="AlphaFoldDB" id="A0AAW1V4E3"/>
<sequence length="1253" mass="132404">MKNKQYFMLLITFTACIVSWSEGYGIKKFSQSFSSSSASSHASSYSSSSSYAYNGGQNPGQLDFIHEIPKANAVASASATAGLATATASANASAHVGGGADLYSHDSAFNQNVPNKIGSGSHSGSRSYSVGGSYSETPVNSKENIRGISHPYTHMTHDTIPAILPLNDGSKSVRHHYSSATANAHASSGSFSFSQSQGIPNAIGGGSHSDGGSSLEQQSPILFKPVQNDYTSSGGLTSSDSTNSKDDSDQNKRGYNYQISPNKMGNIGSFGSGSYSSHASQSIGDSNIHDTIRGETFKQGYHNSIGTTTQRSDNSYSTAAQSSANEDNGILHVSTHTFNNDNLVSSHKTAGYGHSNTGSYSLQSSLSPSMQNNHVIVSSTSAPSQETLSRKVSGSQVEDGSYSSGDHNSPIDGDDGSYSYQDKPKNNRDFGSGSYSVGYSNTATNREAASHSNNKYVGGAYNIAESGNEEKGGSYSTAGSKVSVGSTGQTNSKPFHPVAETPAPHHPNVYSKKENPQSKPHQHVFPGPDGSIYDYKVPSLQSNIHTSQSSLVQSGTYGGSQSVTSAGNTIGSKHCCKGPFPGPSGSIHDSKPSSFVGTAVKTTVSHPPLTRVTPKTPIINDFPGPSGSIYTSKPVVTNIDNNHQNNNQWSTSASSGTYQRVSGSSSSRLPLCTTSSPCTNAPQLIQQSTPSSNSKLPVVHNKYVNEIDKKAHNQNINKYIPPQYDISEDNKSAQNSVTAFRPKTTNQQIGYSINENESNKKNSFSLGVTQSQSTSTGHISSDVHTDIHSQIPKNHHGVPNFMGEKQEFPMFSNTPSFVVGEQENYQKERNKVSNNPSSFVGYTQPHDQNVSDKEIDTHTTGSVLYYNDDSRNSNIGSSISNPPYSVGTEINIERTHQKPIASNTLPASQLLTVIGQNKQQALEAKQNSHGNLPSHGTSSYYSNSKTSSSMTGKTISGDSQFTFSNKPIDITTTIEKQVPNVYTNNNGELILEPVGISTTIAKQVPQVHSNGIPDSITNPVAVITDFEAEKPKTYTSSVYIDIKKPSKVIDLDSIIFEKPASISFDKNAYHFVGGAPHGSVNQHEGSRITFSSSGSSSYGSSSRGYTGSSKHSCGMPTCETSYRQYSNAVPSHVSKTSVIPIGTMSSSGYLVGAGSGNSAGNFGASAQVGSGGFSSSGSYSGVFPKKQISSDDGSGGFLSSIYIHNTPIHSAYADSHAKAGSFSTSKSLSKANSYASSSSFASSSSGSYSSHHY</sequence>
<feature type="region of interest" description="Disordered" evidence="1">
    <location>
        <begin position="302"/>
        <end position="324"/>
    </location>
</feature>
<organism evidence="3 4">
    <name type="scientific">Henosepilachna vigintioctopunctata</name>
    <dbReference type="NCBI Taxonomy" id="420089"/>
    <lineage>
        <taxon>Eukaryota</taxon>
        <taxon>Metazoa</taxon>
        <taxon>Ecdysozoa</taxon>
        <taxon>Arthropoda</taxon>
        <taxon>Hexapoda</taxon>
        <taxon>Insecta</taxon>
        <taxon>Pterygota</taxon>
        <taxon>Neoptera</taxon>
        <taxon>Endopterygota</taxon>
        <taxon>Coleoptera</taxon>
        <taxon>Polyphaga</taxon>
        <taxon>Cucujiformia</taxon>
        <taxon>Coccinelloidea</taxon>
        <taxon>Coccinellidae</taxon>
        <taxon>Epilachninae</taxon>
        <taxon>Epilachnini</taxon>
        <taxon>Henosepilachna</taxon>
    </lineage>
</organism>
<feature type="chain" id="PRO_5043486468" evidence="2">
    <location>
        <begin position="24"/>
        <end position="1253"/>
    </location>
</feature>
<feature type="region of interest" description="Disordered" evidence="1">
    <location>
        <begin position="921"/>
        <end position="953"/>
    </location>
</feature>
<dbReference type="EMBL" id="JARQZJ010000125">
    <property type="protein sequence ID" value="KAK9890561.1"/>
    <property type="molecule type" value="Genomic_DNA"/>
</dbReference>
<keyword evidence="4" id="KW-1185">Reference proteome</keyword>
<evidence type="ECO:0000313" key="3">
    <source>
        <dbReference type="EMBL" id="KAK9890561.1"/>
    </source>
</evidence>
<feature type="compositionally biased region" description="Polar residues" evidence="1">
    <location>
        <begin position="378"/>
        <end position="407"/>
    </location>
</feature>
<feature type="region of interest" description="Disordered" evidence="1">
    <location>
        <begin position="378"/>
        <end position="433"/>
    </location>
</feature>
<protein>
    <submittedName>
        <fullName evidence="3">Uncharacterized protein</fullName>
    </submittedName>
</protein>
<feature type="compositionally biased region" description="Low complexity" evidence="1">
    <location>
        <begin position="231"/>
        <end position="242"/>
    </location>
</feature>
<feature type="compositionally biased region" description="Polar residues" evidence="1">
    <location>
        <begin position="474"/>
        <end position="493"/>
    </location>
</feature>
<feature type="region of interest" description="Disordered" evidence="1">
    <location>
        <begin position="645"/>
        <end position="666"/>
    </location>
</feature>
<keyword evidence="2" id="KW-0732">Signal</keyword>
<evidence type="ECO:0000313" key="4">
    <source>
        <dbReference type="Proteomes" id="UP001431783"/>
    </source>
</evidence>
<proteinExistence type="predicted"/>
<feature type="region of interest" description="Disordered" evidence="1">
    <location>
        <begin position="469"/>
        <end position="521"/>
    </location>
</feature>
<dbReference type="PROSITE" id="PS51257">
    <property type="entry name" value="PROKAR_LIPOPROTEIN"/>
    <property type="match status" value="1"/>
</dbReference>
<feature type="compositionally biased region" description="Low complexity" evidence="1">
    <location>
        <begin position="187"/>
        <end position="198"/>
    </location>
</feature>
<feature type="region of interest" description="Disordered" evidence="1">
    <location>
        <begin position="268"/>
        <end position="287"/>
    </location>
</feature>
<feature type="compositionally biased region" description="Low complexity" evidence="1">
    <location>
        <begin position="1087"/>
        <end position="1109"/>
    </location>
</feature>
<name>A0AAW1V4E3_9CUCU</name>
<feature type="compositionally biased region" description="Low complexity" evidence="1">
    <location>
        <begin position="936"/>
        <end position="953"/>
    </location>
</feature>
<evidence type="ECO:0000256" key="1">
    <source>
        <dbReference type="SAM" id="MobiDB-lite"/>
    </source>
</evidence>
<feature type="compositionally biased region" description="Basic and acidic residues" evidence="1">
    <location>
        <begin position="243"/>
        <end position="252"/>
    </location>
</feature>
<feature type="compositionally biased region" description="Low complexity" evidence="1">
    <location>
        <begin position="118"/>
        <end position="135"/>
    </location>
</feature>
<feature type="compositionally biased region" description="Low complexity" evidence="1">
    <location>
        <begin position="272"/>
        <end position="284"/>
    </location>
</feature>
<reference evidence="3 4" key="1">
    <citation type="submission" date="2023-03" db="EMBL/GenBank/DDBJ databases">
        <title>Genome insight into feeding habits of ladybird beetles.</title>
        <authorList>
            <person name="Li H.-S."/>
            <person name="Huang Y.-H."/>
            <person name="Pang H."/>
        </authorList>
    </citation>
    <scope>NUCLEOTIDE SEQUENCE [LARGE SCALE GENOMIC DNA]</scope>
    <source>
        <strain evidence="3">SYSU_2023b</strain>
        <tissue evidence="3">Whole body</tissue>
    </source>
</reference>
<feature type="region of interest" description="Disordered" evidence="1">
    <location>
        <begin position="113"/>
        <end position="145"/>
    </location>
</feature>
<feature type="region of interest" description="Disordered" evidence="1">
    <location>
        <begin position="606"/>
        <end position="625"/>
    </location>
</feature>
<feature type="signal peptide" evidence="2">
    <location>
        <begin position="1"/>
        <end position="23"/>
    </location>
</feature>
<gene>
    <name evidence="3" type="ORF">WA026_010633</name>
</gene>
<feature type="region of interest" description="Disordered" evidence="1">
    <location>
        <begin position="186"/>
        <end position="263"/>
    </location>
</feature>
<feature type="compositionally biased region" description="Polar residues" evidence="1">
    <location>
        <begin position="921"/>
        <end position="935"/>
    </location>
</feature>
<dbReference type="Proteomes" id="UP001431783">
    <property type="component" value="Unassembled WGS sequence"/>
</dbReference>
<feature type="compositionally biased region" description="Polar residues" evidence="1">
    <location>
        <begin position="648"/>
        <end position="666"/>
    </location>
</feature>
<feature type="region of interest" description="Disordered" evidence="1">
    <location>
        <begin position="756"/>
        <end position="781"/>
    </location>
</feature>
<feature type="region of interest" description="Disordered" evidence="1">
    <location>
        <begin position="1080"/>
        <end position="1112"/>
    </location>
</feature>
<comment type="caution">
    <text evidence="3">The sequence shown here is derived from an EMBL/GenBank/DDBJ whole genome shotgun (WGS) entry which is preliminary data.</text>
</comment>
<feature type="compositionally biased region" description="Polar residues" evidence="1">
    <location>
        <begin position="764"/>
        <end position="779"/>
    </location>
</feature>
<accession>A0AAW1V4E3</accession>
<evidence type="ECO:0000256" key="2">
    <source>
        <dbReference type="SAM" id="SignalP"/>
    </source>
</evidence>